<evidence type="ECO:0000256" key="3">
    <source>
        <dbReference type="ARBA" id="ARBA00023125"/>
    </source>
</evidence>
<dbReference type="InterPro" id="IPR044946">
    <property type="entry name" value="Restrct_endonuc_typeI_TRD_sf"/>
</dbReference>
<organism evidence="5 6">
    <name type="scientific">Membranihabitans marinus</name>
    <dbReference type="NCBI Taxonomy" id="1227546"/>
    <lineage>
        <taxon>Bacteria</taxon>
        <taxon>Pseudomonadati</taxon>
        <taxon>Bacteroidota</taxon>
        <taxon>Saprospiria</taxon>
        <taxon>Saprospirales</taxon>
        <taxon>Saprospiraceae</taxon>
        <taxon>Membranihabitans</taxon>
    </lineage>
</organism>
<keyword evidence="5" id="KW-0378">Hydrolase</keyword>
<dbReference type="RefSeq" id="WP_222581143.1">
    <property type="nucleotide sequence ID" value="NZ_JAHVHU010000016.1"/>
</dbReference>
<dbReference type="PANTHER" id="PTHR30408:SF12">
    <property type="entry name" value="TYPE I RESTRICTION ENZYME MJAVIII SPECIFICITY SUBUNIT"/>
    <property type="match status" value="1"/>
</dbReference>
<dbReference type="EC" id="3.1.21.-" evidence="5"/>
<dbReference type="CDD" id="cd17276">
    <property type="entry name" value="RMtype1_S_Sau1132ORF3780P-TRD1-CR1_like"/>
    <property type="match status" value="1"/>
</dbReference>
<dbReference type="Gene3D" id="3.90.220.20">
    <property type="entry name" value="DNA methylase specificity domains"/>
    <property type="match status" value="2"/>
</dbReference>
<protein>
    <submittedName>
        <fullName evidence="5">Restriction endonuclease subunit S</fullName>
        <ecNumber evidence="5">3.1.21.-</ecNumber>
    </submittedName>
</protein>
<dbReference type="InterPro" id="IPR000055">
    <property type="entry name" value="Restrct_endonuc_typeI_TRD"/>
</dbReference>
<dbReference type="InterPro" id="IPR052021">
    <property type="entry name" value="Type-I_RS_S_subunit"/>
</dbReference>
<dbReference type="GO" id="GO:0003677">
    <property type="term" value="F:DNA binding"/>
    <property type="evidence" value="ECO:0007669"/>
    <property type="project" value="UniProtKB-KW"/>
</dbReference>
<dbReference type="SUPFAM" id="SSF116734">
    <property type="entry name" value="DNA methylase specificity domain"/>
    <property type="match status" value="2"/>
</dbReference>
<gene>
    <name evidence="5" type="ORF">KUV50_15745</name>
</gene>
<evidence type="ECO:0000259" key="4">
    <source>
        <dbReference type="Pfam" id="PF01420"/>
    </source>
</evidence>
<dbReference type="GO" id="GO:0004519">
    <property type="term" value="F:endonuclease activity"/>
    <property type="evidence" value="ECO:0007669"/>
    <property type="project" value="UniProtKB-KW"/>
</dbReference>
<evidence type="ECO:0000313" key="6">
    <source>
        <dbReference type="Proteomes" id="UP000753961"/>
    </source>
</evidence>
<accession>A0A953LCK6</accession>
<evidence type="ECO:0000256" key="1">
    <source>
        <dbReference type="ARBA" id="ARBA00010923"/>
    </source>
</evidence>
<comment type="similarity">
    <text evidence="1">Belongs to the type-I restriction system S methylase family.</text>
</comment>
<evidence type="ECO:0000256" key="2">
    <source>
        <dbReference type="ARBA" id="ARBA00022747"/>
    </source>
</evidence>
<dbReference type="CDD" id="cd17263">
    <property type="entry name" value="RMtype1_S_AbaB8300I-TRD1-CR1_like"/>
    <property type="match status" value="1"/>
</dbReference>
<dbReference type="AlphaFoldDB" id="A0A953LCK6"/>
<dbReference type="Pfam" id="PF01420">
    <property type="entry name" value="Methylase_S"/>
    <property type="match status" value="2"/>
</dbReference>
<dbReference type="Proteomes" id="UP000753961">
    <property type="component" value="Unassembled WGS sequence"/>
</dbReference>
<dbReference type="EMBL" id="JAHVHU010000016">
    <property type="protein sequence ID" value="MBY5959606.1"/>
    <property type="molecule type" value="Genomic_DNA"/>
</dbReference>
<keyword evidence="2" id="KW-0680">Restriction system</keyword>
<sequence>MSYSRSTIPVRRHESVESIHPGKSVIQTNTPRFKKHPTYKDSGVEWLGKIPEHWHITRFKYIAETNKGKLPNKIVSNKEADLPPYMSMEYLRGGIENQWVSDKDPVIIDSNEILLLWDGSNSGEFLRSRKGVISSTVAHIIFKKININYAWYQSKVLEVQLRKNTIGMGIPHVNGKFLNNAQILIPPLPEQTAIAEFLDDKTRKIDQAIGIKERQISLLNERKQILIQDLVTGKKVWNTEKKAWTDPAEVKDSGVEWIGKIPAGWEVTEIRKLCSTTSGGTPPSGERKLYYDGCIPWIRTTDLNNDELFDVPEKITKEAVRDTACKIVPKNTVCVAMYGGPGTIGKHSVIRFTGTLNQALCGIIPSNKVDSEFLYYYVKFYRPHWMFYAKGSRVDPNISQDQVRRMLIPLIPKSDQLHIVKYIKIETSRINRAISLHHSQMEKLVEYKTTLIDRVVKGKININ</sequence>
<dbReference type="GO" id="GO:0009307">
    <property type="term" value="P:DNA restriction-modification system"/>
    <property type="evidence" value="ECO:0007669"/>
    <property type="project" value="UniProtKB-KW"/>
</dbReference>
<proteinExistence type="inferred from homology"/>
<keyword evidence="5" id="KW-0540">Nuclease</keyword>
<dbReference type="PANTHER" id="PTHR30408">
    <property type="entry name" value="TYPE-1 RESTRICTION ENZYME ECOKI SPECIFICITY PROTEIN"/>
    <property type="match status" value="1"/>
</dbReference>
<keyword evidence="6" id="KW-1185">Reference proteome</keyword>
<keyword evidence="5" id="KW-0255">Endonuclease</keyword>
<keyword evidence="3" id="KW-0238">DNA-binding</keyword>
<name>A0A953LCK6_9BACT</name>
<dbReference type="Gene3D" id="1.10.287.1120">
    <property type="entry name" value="Bipartite methylase S protein"/>
    <property type="match status" value="1"/>
</dbReference>
<feature type="domain" description="Type I restriction modification DNA specificity" evidence="4">
    <location>
        <begin position="51"/>
        <end position="206"/>
    </location>
</feature>
<comment type="caution">
    <text evidence="5">The sequence shown here is derived from an EMBL/GenBank/DDBJ whole genome shotgun (WGS) entry which is preliminary data.</text>
</comment>
<dbReference type="GO" id="GO:0016787">
    <property type="term" value="F:hydrolase activity"/>
    <property type="evidence" value="ECO:0007669"/>
    <property type="project" value="UniProtKB-KW"/>
</dbReference>
<reference evidence="5" key="1">
    <citation type="submission" date="2021-06" db="EMBL/GenBank/DDBJ databases">
        <title>44 bacteria genomes isolated from Dapeng, Shenzhen.</title>
        <authorList>
            <person name="Zheng W."/>
            <person name="Yu S."/>
            <person name="Huang Y."/>
        </authorList>
    </citation>
    <scope>NUCLEOTIDE SEQUENCE</scope>
    <source>
        <strain evidence="5">DP5N28-2</strain>
    </source>
</reference>
<evidence type="ECO:0000313" key="5">
    <source>
        <dbReference type="EMBL" id="MBY5959606.1"/>
    </source>
</evidence>
<feature type="domain" description="Type I restriction modification DNA specificity" evidence="4">
    <location>
        <begin position="262"/>
        <end position="425"/>
    </location>
</feature>